<dbReference type="SUPFAM" id="SSF56300">
    <property type="entry name" value="Metallo-dependent phosphatases"/>
    <property type="match status" value="1"/>
</dbReference>
<organism evidence="2">
    <name type="scientific">Ligilactobacillus agilis</name>
    <dbReference type="NCBI Taxonomy" id="1601"/>
    <lineage>
        <taxon>Bacteria</taxon>
        <taxon>Bacillati</taxon>
        <taxon>Bacillota</taxon>
        <taxon>Bacilli</taxon>
        <taxon>Lactobacillales</taxon>
        <taxon>Lactobacillaceae</taxon>
        <taxon>Ligilactobacillus</taxon>
    </lineage>
</organism>
<accession>A0A6F9XQW2</accession>
<protein>
    <submittedName>
        <fullName evidence="2">Phosphoesterase</fullName>
    </submittedName>
</protein>
<dbReference type="RefSeq" id="WP_172585553.1">
    <property type="nucleotide sequence ID" value="NZ_BLAN01000027.1"/>
</dbReference>
<feature type="domain" description="Calcineurin-like phosphoesterase" evidence="1">
    <location>
        <begin position="1"/>
        <end position="231"/>
    </location>
</feature>
<comment type="caution">
    <text evidence="2">The sequence shown here is derived from an EMBL/GenBank/DDBJ whole genome shotgun (WGS) entry which is preliminary data.</text>
</comment>
<proteinExistence type="predicted"/>
<reference evidence="2" key="1">
    <citation type="submission" date="2019-10" db="EMBL/GenBank/DDBJ databases">
        <title>Lactobacillus agilis SY111 Whole Genome Sequencing Project.</title>
        <authorList>
            <person name="Suzuki S."/>
            <person name="Endo A."/>
            <person name="Maeno S."/>
            <person name="Shiwa Y."/>
            <person name="Matsutani M."/>
            <person name="Kajikawa A."/>
        </authorList>
    </citation>
    <scope>NUCLEOTIDE SEQUENCE</scope>
    <source>
        <strain evidence="2">SY111</strain>
    </source>
</reference>
<sequence length="275" mass="31951">MKIVVSSDNHLDVNRTSPAEALAFQAQYLNQIKADYYLFAGDMFNDFLKTKSYLEELNDLITGQVFFIAGNHDMLKNVTFTQLESPLSPCYLHNQAYDFPNSAWRLIANNGWYDYSFSPQLDIEEVARWKKAYWVDAGVNQPLSDLERMNLVITQVQEQLTAAKTAGKRVIFLTHFVPHCDLLWARPAHFSKPRYERVYEMVNAFLGSQRLADLLEAYPNVYYTFYGHVHGRHPALTHGQLTYFNQAVGVRRRHEWQAADFENQWLASLQEIKIN</sequence>
<dbReference type="Proteomes" id="UP000494178">
    <property type="component" value="Unassembled WGS sequence"/>
</dbReference>
<dbReference type="InterPro" id="IPR029052">
    <property type="entry name" value="Metallo-depent_PP-like"/>
</dbReference>
<dbReference type="Gene3D" id="3.60.21.10">
    <property type="match status" value="1"/>
</dbReference>
<dbReference type="NCBIfam" id="TIGR03729">
    <property type="entry name" value="acc_ester"/>
    <property type="match status" value="1"/>
</dbReference>
<dbReference type="AlphaFoldDB" id="A0A6F9XQW2"/>
<gene>
    <name evidence="2" type="ORF">SY111_02880</name>
</gene>
<dbReference type="PANTHER" id="PTHR31302">
    <property type="entry name" value="TRANSMEMBRANE PROTEIN WITH METALLOPHOSPHOESTERASE DOMAIN-RELATED"/>
    <property type="match status" value="1"/>
</dbReference>
<name>A0A6F9XQW2_9LACO</name>
<dbReference type="InterPro" id="IPR004843">
    <property type="entry name" value="Calcineurin-like_PHP"/>
</dbReference>
<dbReference type="InterPro" id="IPR022302">
    <property type="entry name" value="Phosphoesterase_putative"/>
</dbReference>
<dbReference type="Pfam" id="PF00149">
    <property type="entry name" value="Metallophos"/>
    <property type="match status" value="1"/>
</dbReference>
<dbReference type="EMBL" id="BLAN01000027">
    <property type="protein sequence ID" value="GET07664.1"/>
    <property type="molecule type" value="Genomic_DNA"/>
</dbReference>
<dbReference type="PANTHER" id="PTHR31302:SF22">
    <property type="entry name" value="PHOSPHOESTERASE"/>
    <property type="match status" value="1"/>
</dbReference>
<dbReference type="GO" id="GO:0016787">
    <property type="term" value="F:hydrolase activity"/>
    <property type="evidence" value="ECO:0007669"/>
    <property type="project" value="InterPro"/>
</dbReference>
<dbReference type="InterPro" id="IPR051158">
    <property type="entry name" value="Metallophosphoesterase_sf"/>
</dbReference>
<evidence type="ECO:0000259" key="1">
    <source>
        <dbReference type="Pfam" id="PF00149"/>
    </source>
</evidence>
<evidence type="ECO:0000313" key="2">
    <source>
        <dbReference type="EMBL" id="GET07664.1"/>
    </source>
</evidence>